<reference evidence="12 13" key="1">
    <citation type="journal article" date="2012" name="Stand. Genomic Sci.">
        <title>Complete genome sequencing and analysis of Saprospira grandis str. Lewin, a predatory marine bacterium.</title>
        <authorList>
            <person name="Saw J.H."/>
            <person name="Yuryev A."/>
            <person name="Kanbe M."/>
            <person name="Hou S."/>
            <person name="Young A.G."/>
            <person name="Aizawa S."/>
            <person name="Alam M."/>
        </authorList>
    </citation>
    <scope>NUCLEOTIDE SEQUENCE [LARGE SCALE GENOMIC DNA]</scope>
    <source>
        <strain evidence="12 13">Lewin</strain>
    </source>
</reference>
<dbReference type="GO" id="GO:0006508">
    <property type="term" value="P:proteolysis"/>
    <property type="evidence" value="ECO:0007669"/>
    <property type="project" value="UniProtKB-UniRule"/>
</dbReference>
<dbReference type="EMBL" id="CP002831">
    <property type="protein sequence ID" value="AFC26748.1"/>
    <property type="molecule type" value="Genomic_DNA"/>
</dbReference>
<dbReference type="Pfam" id="PF26550">
    <property type="entry name" value="Tricorn_2nd"/>
    <property type="match status" value="1"/>
</dbReference>
<evidence type="ECO:0000256" key="2">
    <source>
        <dbReference type="ARBA" id="ARBA00008524"/>
    </source>
</evidence>
<comment type="subcellular location">
    <subcellularLocation>
        <location evidence="1 7">Cytoplasm</location>
    </subcellularLocation>
</comment>
<dbReference type="InterPro" id="IPR036034">
    <property type="entry name" value="PDZ_sf"/>
</dbReference>
<gene>
    <name evidence="12" type="ordered locus">SGRA_4033</name>
</gene>
<dbReference type="OrthoDB" id="9815657at2"/>
<dbReference type="STRING" id="984262.SGRA_4033"/>
<dbReference type="Pfam" id="PF14684">
    <property type="entry name" value="Tricorn_C1"/>
    <property type="match status" value="1"/>
</dbReference>
<evidence type="ECO:0000313" key="13">
    <source>
        <dbReference type="Proteomes" id="UP000007519"/>
    </source>
</evidence>
<dbReference type="eggNOG" id="COG0793">
    <property type="taxonomic scope" value="Bacteria"/>
</dbReference>
<dbReference type="Gene3D" id="3.30.750.44">
    <property type="match status" value="1"/>
</dbReference>
<evidence type="ECO:0000256" key="1">
    <source>
        <dbReference type="ARBA" id="ARBA00004496"/>
    </source>
</evidence>
<keyword evidence="4 7" id="KW-0645">Protease</keyword>
<dbReference type="PANTHER" id="PTHR43253">
    <property type="entry name" value="TRICORN PROTEASE HOMOLOG 2-RELATED"/>
    <property type="match status" value="1"/>
</dbReference>
<dbReference type="HOGENOM" id="CLU_005503_0_0_10"/>
<dbReference type="Pfam" id="PF03572">
    <property type="entry name" value="Peptidase_S41"/>
    <property type="match status" value="1"/>
</dbReference>
<dbReference type="KEGG" id="sgn:SGRA_4033"/>
<protein>
    <recommendedName>
        <fullName evidence="7">Tricorn protease homolog</fullName>
        <ecNumber evidence="7">3.4.21.-</ecNumber>
    </recommendedName>
</protein>
<evidence type="ECO:0000256" key="8">
    <source>
        <dbReference type="PIRSR" id="PIRSR036421-1"/>
    </source>
</evidence>
<comment type="function">
    <text evidence="7">Degrades oligopeptides.</text>
</comment>
<feature type="region of interest" description="Disordered" evidence="10">
    <location>
        <begin position="568"/>
        <end position="590"/>
    </location>
</feature>
<feature type="active site" description="Charge relay system" evidence="8">
    <location>
        <position position="1042"/>
    </location>
</feature>
<evidence type="ECO:0000313" key="12">
    <source>
        <dbReference type="EMBL" id="AFC26748.1"/>
    </source>
</evidence>
<dbReference type="InterPro" id="IPR011042">
    <property type="entry name" value="6-blade_b-propeller_TolB-like"/>
</dbReference>
<name>H6L8M3_SAPGL</name>
<keyword evidence="6 7" id="KW-0720">Serine protease</keyword>
<dbReference type="Pfam" id="PF14685">
    <property type="entry name" value="PDZ_Tricorn"/>
    <property type="match status" value="1"/>
</dbReference>
<dbReference type="SMART" id="SM00245">
    <property type="entry name" value="TSPc"/>
    <property type="match status" value="1"/>
</dbReference>
<evidence type="ECO:0000256" key="7">
    <source>
        <dbReference type="PIRNR" id="PIRNR036421"/>
    </source>
</evidence>
<evidence type="ECO:0000256" key="5">
    <source>
        <dbReference type="ARBA" id="ARBA00022801"/>
    </source>
</evidence>
<dbReference type="GO" id="GO:0005737">
    <property type="term" value="C:cytoplasm"/>
    <property type="evidence" value="ECO:0007669"/>
    <property type="project" value="UniProtKB-SubCell"/>
</dbReference>
<proteinExistence type="inferred from homology"/>
<dbReference type="InterPro" id="IPR012393">
    <property type="entry name" value="Tricorn_protease"/>
</dbReference>
<dbReference type="PANTHER" id="PTHR43253:SF1">
    <property type="entry name" value="TRICORN PROTEASE HOMOLOG 2-RELATED"/>
    <property type="match status" value="1"/>
</dbReference>
<dbReference type="SUPFAM" id="SSF69304">
    <property type="entry name" value="Tricorn protease N-terminal domain"/>
    <property type="match status" value="1"/>
</dbReference>
<dbReference type="SUPFAM" id="SSF82171">
    <property type="entry name" value="DPP6 N-terminal domain-like"/>
    <property type="match status" value="1"/>
</dbReference>
<feature type="active site" description="Charge relay system" evidence="8">
    <location>
        <position position="769"/>
    </location>
</feature>
<dbReference type="Gene3D" id="2.30.42.10">
    <property type="match status" value="1"/>
</dbReference>
<dbReference type="InterPro" id="IPR029045">
    <property type="entry name" value="ClpP/crotonase-like_dom_sf"/>
</dbReference>
<evidence type="ECO:0000256" key="10">
    <source>
        <dbReference type="SAM" id="MobiDB-lite"/>
    </source>
</evidence>
<dbReference type="InterPro" id="IPR005151">
    <property type="entry name" value="Tail-specific_protease"/>
</dbReference>
<dbReference type="Gene3D" id="2.120.10.60">
    <property type="entry name" value="Tricorn protease N-terminal domain"/>
    <property type="match status" value="2"/>
</dbReference>
<accession>H6L8M3</accession>
<feature type="domain" description="PDZ" evidence="11">
    <location>
        <begin position="777"/>
        <end position="832"/>
    </location>
</feature>
<evidence type="ECO:0000256" key="4">
    <source>
        <dbReference type="ARBA" id="ARBA00022670"/>
    </source>
</evidence>
<dbReference type="InterPro" id="IPR028204">
    <property type="entry name" value="Tricorn_C1"/>
</dbReference>
<dbReference type="Gene3D" id="2.120.10.30">
    <property type="entry name" value="TolB, C-terminal domain"/>
    <property type="match status" value="1"/>
</dbReference>
<dbReference type="SUPFAM" id="SSF50156">
    <property type="entry name" value="PDZ domain-like"/>
    <property type="match status" value="1"/>
</dbReference>
<organism evidence="12 13">
    <name type="scientific">Saprospira grandis (strain Lewin)</name>
    <dbReference type="NCBI Taxonomy" id="984262"/>
    <lineage>
        <taxon>Bacteria</taxon>
        <taxon>Pseudomonadati</taxon>
        <taxon>Bacteroidota</taxon>
        <taxon>Saprospiria</taxon>
        <taxon>Saprospirales</taxon>
        <taxon>Saprospiraceae</taxon>
        <taxon>Saprospira</taxon>
    </lineage>
</organism>
<dbReference type="PIRSF" id="PIRSF036421">
    <property type="entry name" value="Tricorn_protease"/>
    <property type="match status" value="1"/>
</dbReference>
<dbReference type="Pfam" id="PF26549">
    <property type="entry name" value="Tricorn_N"/>
    <property type="match status" value="1"/>
</dbReference>
<evidence type="ECO:0000259" key="11">
    <source>
        <dbReference type="PROSITE" id="PS50106"/>
    </source>
</evidence>
<dbReference type="PROSITE" id="PS50106">
    <property type="entry name" value="PDZ"/>
    <property type="match status" value="1"/>
</dbReference>
<dbReference type="GO" id="GO:0008236">
    <property type="term" value="F:serine-type peptidase activity"/>
    <property type="evidence" value="ECO:0007669"/>
    <property type="project" value="UniProtKB-UniRule"/>
</dbReference>
<dbReference type="Proteomes" id="UP000007519">
    <property type="component" value="Chromosome"/>
</dbReference>
<keyword evidence="3 7" id="KW-0963">Cytoplasm</keyword>
<sequence>MQKIFASFWLLFLLPLWTQAQLQDALWMRYPAISPDGQSIVFSYKGDLYSMPAAGGEAKPLTQHSAHDFMPVWSKDGRTIAFASDRYGNFDIFTMPAEGGAPKRLTFHSTDDYPSDFSGDGRRIFFSSLRIDDVKNQQFPYARLTELYAVPATGGRVEQITSAAAEYTKVSRKGDIYVFQDKKGYEDPWRKHHQSSVTRDIWLYEPLRNKSFSRLTDFGGEDREPVLSKDAKTLYYLSEESGSLNVYSLEIRGKKNKKQLTNFDKHPVRFLSISDEGLLCFQYNGELYTLKPGANAQKLQVQIASDWRSNPTEIVMANRAGEFALSPNGKEVAYVYRGEVFVSSVEAGTTKRITNTPEQERSISFSPDGRSILYASEREESWNLYQTSLVRKEEKYFFNSTLLQEETILASDKETFQPAYSPDGKEVAFLEERTRLKVINLESKKERTILEKDRNYSYSDGDQYYQWSPDGKWFLLEFLQENQWISEIGLVAADGKTAPVNLSRSGYNDGRPKWSMNGESLIWFSDRKGMRNHASWGSQNDVFALFLTQDAYDRYRLSKEDYQLLKEEEEEKKKASKKEEKKDKEEKTAEDKELKPLNIELEGLEDRIARLTIHSASLADAVLDKEGETLYYLAAFEKGYDLWATNLRSKKTEIVQKLGGSGSSLILDKKGEKLYFGNRGQIKEMELKSKKVKTVRLKGEMELQSAEERAYLFNHIWRQVKRKFYLEDLHGVDWDLYKKEYARFLPHINNGYDFAEMASELLGELNASHTGCRYAPNRKGGDQTAALGIYMDYAHNKAGIKIAKILKGSPLDKADIEVAAGDIIEAIDGQKIGKEDNFWPLLNRKAGDYILLTIYNSKEKSRQDIRIKPISFGQEFNLRYEDWVESRHKMVEELSDGQLGYVHVKGMNNSAFQQVYSDALGRHYDKKALIVDTRFNGGGWLHDDLASFLSGEVYLKIRPRGQKIGTEPMFKWSRPSVVLMSEGNYSDAHMFPYVYKALGIGKLIGMPVPGTATAVWWERLQNGMVFGIPQVGMETLEGQLLENTQLEPDIMVRNDYEKMLNGRDEQIEAAVKELQRQLKAQNIDKQ</sequence>
<evidence type="ECO:0000256" key="3">
    <source>
        <dbReference type="ARBA" id="ARBA00022490"/>
    </source>
</evidence>
<dbReference type="AlphaFoldDB" id="H6L8M3"/>
<evidence type="ECO:0000256" key="6">
    <source>
        <dbReference type="ARBA" id="ARBA00022825"/>
    </source>
</evidence>
<keyword evidence="5 7" id="KW-0378">Hydrolase</keyword>
<feature type="active site" description="Nucleophile" evidence="8">
    <location>
        <position position="986"/>
    </location>
</feature>
<keyword evidence="13" id="KW-1185">Reference proteome</keyword>
<dbReference type="CDD" id="cd07562">
    <property type="entry name" value="Peptidase_S41_TRI"/>
    <property type="match status" value="1"/>
</dbReference>
<dbReference type="InterPro" id="IPR001478">
    <property type="entry name" value="PDZ"/>
</dbReference>
<dbReference type="RefSeq" id="WP_015694330.1">
    <property type="nucleotide sequence ID" value="NC_016940.1"/>
</dbReference>
<comment type="similarity">
    <text evidence="2 7">Belongs to the peptidase S41B family.</text>
</comment>
<feature type="site" description="Transition state stabilizer; via amide nitrogen" evidence="9">
    <location>
        <position position="987"/>
    </location>
</feature>
<dbReference type="EC" id="3.4.21.-" evidence="7"/>
<evidence type="ECO:0000256" key="9">
    <source>
        <dbReference type="PIRSR" id="PIRSR036421-3"/>
    </source>
</evidence>
<dbReference type="SUPFAM" id="SSF52096">
    <property type="entry name" value="ClpP/crotonase"/>
    <property type="match status" value="1"/>
</dbReference>
<dbReference type="eggNOG" id="COG4946">
    <property type="taxonomic scope" value="Bacteria"/>
</dbReference>
<dbReference type="InterPro" id="IPR029414">
    <property type="entry name" value="Tricorn_PDZ"/>
</dbReference>
<dbReference type="Gene3D" id="3.90.226.10">
    <property type="entry name" value="2-enoyl-CoA Hydratase, Chain A, domain 1"/>
    <property type="match status" value="1"/>
</dbReference>